<comment type="cofactor">
    <cofactor evidence="1 8">
        <name>heme</name>
        <dbReference type="ChEBI" id="CHEBI:30413"/>
    </cofactor>
</comment>
<dbReference type="PANTHER" id="PTHR24300:SF376">
    <property type="entry name" value="CYTOCHROME P450 15A1"/>
    <property type="match status" value="1"/>
</dbReference>
<dbReference type="InterPro" id="IPR001128">
    <property type="entry name" value="Cyt_P450"/>
</dbReference>
<dbReference type="PROSITE" id="PS00086">
    <property type="entry name" value="CYTOCHROME_P450"/>
    <property type="match status" value="1"/>
</dbReference>
<evidence type="ECO:0000313" key="12">
    <source>
        <dbReference type="RefSeq" id="XP_015517474.2"/>
    </source>
</evidence>
<accession>A0A6J0BSJ6</accession>
<keyword evidence="11" id="KW-1185">Reference proteome</keyword>
<evidence type="ECO:0000313" key="11">
    <source>
        <dbReference type="Proteomes" id="UP000829291"/>
    </source>
</evidence>
<reference evidence="12" key="1">
    <citation type="submission" date="2025-08" db="UniProtKB">
        <authorList>
            <consortium name="RefSeq"/>
        </authorList>
    </citation>
    <scope>IDENTIFICATION</scope>
    <source>
        <tissue evidence="12">Thorax and Abdomen</tissue>
    </source>
</reference>
<dbReference type="Gene3D" id="1.10.630.10">
    <property type="entry name" value="Cytochrome P450"/>
    <property type="match status" value="1"/>
</dbReference>
<evidence type="ECO:0000256" key="4">
    <source>
        <dbReference type="ARBA" id="ARBA00022723"/>
    </source>
</evidence>
<dbReference type="GeneID" id="107222571"/>
<dbReference type="GO" id="GO:0016712">
    <property type="term" value="F:oxidoreductase activity, acting on paired donors, with incorporation or reduction of molecular oxygen, reduced flavin or flavoprotein as one donor, and incorporation of one atom of oxygen"/>
    <property type="evidence" value="ECO:0007669"/>
    <property type="project" value="TreeGrafter"/>
</dbReference>
<keyword evidence="7 9" id="KW-0503">Monooxygenase</keyword>
<dbReference type="GO" id="GO:0006805">
    <property type="term" value="P:xenobiotic metabolic process"/>
    <property type="evidence" value="ECO:0007669"/>
    <property type="project" value="TreeGrafter"/>
</dbReference>
<keyword evidence="5 9" id="KW-0560">Oxidoreductase</keyword>
<evidence type="ECO:0000256" key="2">
    <source>
        <dbReference type="ARBA" id="ARBA00010617"/>
    </source>
</evidence>
<evidence type="ECO:0000256" key="1">
    <source>
        <dbReference type="ARBA" id="ARBA00001971"/>
    </source>
</evidence>
<dbReference type="PANTHER" id="PTHR24300">
    <property type="entry name" value="CYTOCHROME P450 508A4-RELATED"/>
    <property type="match status" value="1"/>
</dbReference>
<evidence type="ECO:0000256" key="6">
    <source>
        <dbReference type="ARBA" id="ARBA00023004"/>
    </source>
</evidence>
<dbReference type="InterPro" id="IPR002401">
    <property type="entry name" value="Cyt_P450_E_grp-I"/>
</dbReference>
<evidence type="ECO:0000256" key="9">
    <source>
        <dbReference type="RuleBase" id="RU000461"/>
    </source>
</evidence>
<dbReference type="InterPro" id="IPR017972">
    <property type="entry name" value="Cyt_P450_CS"/>
</dbReference>
<proteinExistence type="inferred from homology"/>
<protein>
    <submittedName>
        <fullName evidence="12">Methyl farnesoate epoxidase-like</fullName>
    </submittedName>
</protein>
<keyword evidence="10" id="KW-1133">Transmembrane helix</keyword>
<name>A0A6J0BSJ6_NEOLC</name>
<evidence type="ECO:0000256" key="8">
    <source>
        <dbReference type="PIRSR" id="PIRSR602401-1"/>
    </source>
</evidence>
<dbReference type="Pfam" id="PF00067">
    <property type="entry name" value="p450"/>
    <property type="match status" value="1"/>
</dbReference>
<evidence type="ECO:0000256" key="10">
    <source>
        <dbReference type="SAM" id="Phobius"/>
    </source>
</evidence>
<dbReference type="AlphaFoldDB" id="A0A6J0BSJ6"/>
<dbReference type="PRINTS" id="PR00463">
    <property type="entry name" value="EP450I"/>
</dbReference>
<dbReference type="Proteomes" id="UP000829291">
    <property type="component" value="Chromosome 2"/>
</dbReference>
<keyword evidence="10" id="KW-0812">Transmembrane</keyword>
<dbReference type="KEGG" id="nlo:107222571"/>
<dbReference type="OrthoDB" id="1055148at2759"/>
<dbReference type="GO" id="GO:0020037">
    <property type="term" value="F:heme binding"/>
    <property type="evidence" value="ECO:0007669"/>
    <property type="project" value="InterPro"/>
</dbReference>
<keyword evidence="6 8" id="KW-0408">Iron</keyword>
<feature type="binding site" description="axial binding residue" evidence="8">
    <location>
        <position position="467"/>
    </location>
    <ligand>
        <name>heme</name>
        <dbReference type="ChEBI" id="CHEBI:30413"/>
    </ligand>
    <ligandPart>
        <name>Fe</name>
        <dbReference type="ChEBI" id="CHEBI:18248"/>
    </ligandPart>
</feature>
<dbReference type="InParanoid" id="A0A6J0BSJ6"/>
<keyword evidence="10" id="KW-0472">Membrane</keyword>
<keyword evidence="3 8" id="KW-0349">Heme</keyword>
<dbReference type="GO" id="GO:0006082">
    <property type="term" value="P:organic acid metabolic process"/>
    <property type="evidence" value="ECO:0007669"/>
    <property type="project" value="TreeGrafter"/>
</dbReference>
<evidence type="ECO:0000256" key="5">
    <source>
        <dbReference type="ARBA" id="ARBA00023002"/>
    </source>
</evidence>
<keyword evidence="4 8" id="KW-0479">Metal-binding</keyword>
<dbReference type="GO" id="GO:0005737">
    <property type="term" value="C:cytoplasm"/>
    <property type="evidence" value="ECO:0007669"/>
    <property type="project" value="TreeGrafter"/>
</dbReference>
<dbReference type="PRINTS" id="PR00385">
    <property type="entry name" value="P450"/>
</dbReference>
<evidence type="ECO:0000256" key="7">
    <source>
        <dbReference type="ARBA" id="ARBA00023033"/>
    </source>
</evidence>
<dbReference type="RefSeq" id="XP_015517474.2">
    <property type="nucleotide sequence ID" value="XM_015661988.2"/>
</dbReference>
<comment type="similarity">
    <text evidence="2 9">Belongs to the cytochrome P450 family.</text>
</comment>
<dbReference type="GO" id="GO:0008395">
    <property type="term" value="F:steroid hydroxylase activity"/>
    <property type="evidence" value="ECO:0007669"/>
    <property type="project" value="TreeGrafter"/>
</dbReference>
<feature type="transmembrane region" description="Helical" evidence="10">
    <location>
        <begin position="23"/>
        <end position="41"/>
    </location>
</feature>
<evidence type="ECO:0000256" key="3">
    <source>
        <dbReference type="ARBA" id="ARBA00022617"/>
    </source>
</evidence>
<organism evidence="12">
    <name type="scientific">Neodiprion lecontei</name>
    <name type="common">Redheaded pine sawfly</name>
    <dbReference type="NCBI Taxonomy" id="441921"/>
    <lineage>
        <taxon>Eukaryota</taxon>
        <taxon>Metazoa</taxon>
        <taxon>Ecdysozoa</taxon>
        <taxon>Arthropoda</taxon>
        <taxon>Hexapoda</taxon>
        <taxon>Insecta</taxon>
        <taxon>Pterygota</taxon>
        <taxon>Neoptera</taxon>
        <taxon>Endopterygota</taxon>
        <taxon>Hymenoptera</taxon>
        <taxon>Tenthredinoidea</taxon>
        <taxon>Diprionidae</taxon>
        <taxon>Diprioninae</taxon>
        <taxon>Neodiprion</taxon>
    </lineage>
</organism>
<dbReference type="InterPro" id="IPR050182">
    <property type="entry name" value="Cytochrome_P450_fam2"/>
</dbReference>
<gene>
    <name evidence="12" type="primary">LOC107222571</name>
</gene>
<dbReference type="SUPFAM" id="SSF48264">
    <property type="entry name" value="Cytochrome P450"/>
    <property type="match status" value="1"/>
</dbReference>
<dbReference type="InterPro" id="IPR036396">
    <property type="entry name" value="Cyt_P450_sf"/>
</dbReference>
<dbReference type="GO" id="GO:0005506">
    <property type="term" value="F:iron ion binding"/>
    <property type="evidence" value="ECO:0007669"/>
    <property type="project" value="InterPro"/>
</dbReference>
<sequence>MVLSVATIFEGSRIIPSLQAAEVAWFALICLAIVLGAKYFVGTKKFGRFPPGPRGLPLVGNIFDLKRLVRDTKFHYRAWSRLAELYGPVVGIRLGFSDPMIIVSGKEAVTEMLNREEFDGRPDGFLFRHRTFGARRGIIFTDGTTWKEQRRFSLKNLRDFGFGRKTMEDIILNEAVTLARIIEEKSNDGPIRNVDRIATVAVLNSLWYLTANTRYDQEKEDAGLAEIVQIISDIFKDSDVSGGVLNYFPFLRYIVPGLSGYKSRNDRQMRVWHFFRNLVDQHKTSVNFHHGHRDLIDAYLSEIELQKFNSSSSFNELQLIALLKDLFTAGIETTNNSIGFVLLYLIANPYVQQKIHEEIDRVLGRNALPSIQTRSRMPYLNATVMEVSRLANVGPTTIPHRATADAKFMGFDIKKNYILLANLHSIHMDRGHWGDPKTFRPERFLDENGHLVKDPWMITFGAGRRKCPGENLAKNSQFLFLCCLLQKLRFELPPGEAAPCLDGINGFTISPPNFNAVAVAR</sequence>